<evidence type="ECO:0000256" key="2">
    <source>
        <dbReference type="ARBA" id="ARBA00022448"/>
    </source>
</evidence>
<comment type="similarity">
    <text evidence="7">Belongs to the binding-protein-dependent transport system permease family.</text>
</comment>
<keyword evidence="3" id="KW-1003">Cell membrane</keyword>
<evidence type="ECO:0000256" key="6">
    <source>
        <dbReference type="ARBA" id="ARBA00023136"/>
    </source>
</evidence>
<evidence type="ECO:0000313" key="11">
    <source>
        <dbReference type="EMBL" id="XDS50787.1"/>
    </source>
</evidence>
<keyword evidence="5 7" id="KW-1133">Transmembrane helix</keyword>
<dbReference type="AlphaFoldDB" id="A0AB39UPI7"/>
<evidence type="ECO:0000256" key="5">
    <source>
        <dbReference type="ARBA" id="ARBA00022989"/>
    </source>
</evidence>
<dbReference type="RefSeq" id="WP_369341749.1">
    <property type="nucleotide sequence ID" value="NZ_CP129675.1"/>
</dbReference>
<dbReference type="EMBL" id="CP129683">
    <property type="protein sequence ID" value="XDS50787.1"/>
    <property type="molecule type" value="Genomic_DNA"/>
</dbReference>
<keyword evidence="2 7" id="KW-0813">Transport</keyword>
<keyword evidence="4 7" id="KW-0812">Transmembrane</keyword>
<evidence type="ECO:0000259" key="8">
    <source>
        <dbReference type="PROSITE" id="PS50928"/>
    </source>
</evidence>
<feature type="domain" description="ABC transmembrane type-1" evidence="8">
    <location>
        <begin position="67"/>
        <end position="257"/>
    </location>
</feature>
<dbReference type="SUPFAM" id="SSF161098">
    <property type="entry name" value="MetI-like"/>
    <property type="match status" value="1"/>
</dbReference>
<dbReference type="GO" id="GO:0055085">
    <property type="term" value="P:transmembrane transport"/>
    <property type="evidence" value="ECO:0007669"/>
    <property type="project" value="InterPro"/>
</dbReference>
<evidence type="ECO:0000313" key="9">
    <source>
        <dbReference type="EMBL" id="XDS45648.1"/>
    </source>
</evidence>
<evidence type="ECO:0000256" key="7">
    <source>
        <dbReference type="RuleBase" id="RU363032"/>
    </source>
</evidence>
<dbReference type="PANTHER" id="PTHR43744">
    <property type="entry name" value="ABC TRANSPORTER PERMEASE PROTEIN MG189-RELATED-RELATED"/>
    <property type="match status" value="1"/>
</dbReference>
<dbReference type="InterPro" id="IPR035906">
    <property type="entry name" value="MetI-like_sf"/>
</dbReference>
<dbReference type="InterPro" id="IPR000515">
    <property type="entry name" value="MetI-like"/>
</dbReference>
<feature type="transmembrane region" description="Helical" evidence="7">
    <location>
        <begin position="138"/>
        <end position="157"/>
    </location>
</feature>
<dbReference type="GO" id="GO:0005886">
    <property type="term" value="C:plasma membrane"/>
    <property type="evidence" value="ECO:0007669"/>
    <property type="project" value="UniProtKB-SubCell"/>
</dbReference>
<dbReference type="PANTHER" id="PTHR43744:SF12">
    <property type="entry name" value="ABC TRANSPORTER PERMEASE PROTEIN MG189-RELATED"/>
    <property type="match status" value="1"/>
</dbReference>
<feature type="transmembrane region" description="Helical" evidence="7">
    <location>
        <begin position="102"/>
        <end position="126"/>
    </location>
</feature>
<evidence type="ECO:0000256" key="4">
    <source>
        <dbReference type="ARBA" id="ARBA00022692"/>
    </source>
</evidence>
<protein>
    <submittedName>
        <fullName evidence="11">Carbohydrate ABC transporter permease</fullName>
    </submittedName>
</protein>
<organism evidence="11">
    <name type="scientific">Bifidobacterium fermentum</name>
    <dbReference type="NCBI Taxonomy" id="3059035"/>
    <lineage>
        <taxon>Bacteria</taxon>
        <taxon>Bacillati</taxon>
        <taxon>Actinomycetota</taxon>
        <taxon>Actinomycetes</taxon>
        <taxon>Bifidobacteriales</taxon>
        <taxon>Bifidobacteriaceae</taxon>
        <taxon>Bifidobacterium</taxon>
    </lineage>
</organism>
<feature type="transmembrane region" description="Helical" evidence="7">
    <location>
        <begin position="63"/>
        <end position="90"/>
    </location>
</feature>
<feature type="transmembrane region" description="Helical" evidence="7">
    <location>
        <begin position="178"/>
        <end position="201"/>
    </location>
</feature>
<comment type="subcellular location">
    <subcellularLocation>
        <location evidence="1 7">Cell membrane</location>
        <topology evidence="1 7">Multi-pass membrane protein</topology>
    </subcellularLocation>
</comment>
<dbReference type="Gene3D" id="1.10.3720.10">
    <property type="entry name" value="MetI-like"/>
    <property type="match status" value="1"/>
</dbReference>
<proteinExistence type="inferred from homology"/>
<accession>A0AB39UPI7</accession>
<feature type="transmembrane region" description="Helical" evidence="7">
    <location>
        <begin position="236"/>
        <end position="257"/>
    </location>
</feature>
<sequence>MAAVWVGQRLALFLLLLVFFFPFVAMLTTAFKTDSDIFHSPPQLLPTVWTLQNFASALHTIPFWSYLINTLVISGLSVLGVVLSCPLIAYGLSKVHWRGSRSLMVVILATMMLPPQVTMIPLYLMWNKIGLSDGMVPLVVPTFLGVPFLIYLIRQFFMAVPDEIIEAARVDGANELRIYWSIVLPIARPALITSAVFQFVWSWTDFMNPLIYLGDSSKYTLSIGLYAFFSQHGVEWGPLMAACVLFTIPAFVIFLLAQRYFISGMAAGALK</sequence>
<dbReference type="EMBL" id="CP129675">
    <property type="protein sequence ID" value="XDS45648.1"/>
    <property type="molecule type" value="Genomic_DNA"/>
</dbReference>
<keyword evidence="6 7" id="KW-0472">Membrane</keyword>
<dbReference type="KEGG" id="bfk:QN062_00785"/>
<evidence type="ECO:0000256" key="1">
    <source>
        <dbReference type="ARBA" id="ARBA00004651"/>
    </source>
</evidence>
<dbReference type="EMBL" id="CP129682">
    <property type="protein sequence ID" value="XDS49571.1"/>
    <property type="molecule type" value="Genomic_DNA"/>
</dbReference>
<evidence type="ECO:0000313" key="10">
    <source>
        <dbReference type="EMBL" id="XDS49571.1"/>
    </source>
</evidence>
<reference evidence="11" key="1">
    <citation type="submission" date="2023-07" db="EMBL/GenBank/DDBJ databases">
        <title>Bifidobacterium aquikefiriaerophilum sp. nov. and Bifidobacterium eccum sp. nov., isolated from water kefir.</title>
        <authorList>
            <person name="Breselge S."/>
            <person name="Bellassi P."/>
            <person name="Barcenilla C."/>
            <person name="Alvarez-Ordonez A."/>
            <person name="Morelli L."/>
            <person name="Cotter P.D."/>
        </authorList>
    </citation>
    <scope>NUCLEOTIDE SEQUENCE</scope>
    <source>
        <strain evidence="11">WK012_4_13</strain>
        <strain evidence="10">WK013_4_14</strain>
        <strain evidence="9">WK048_4_13</strain>
    </source>
</reference>
<gene>
    <name evidence="11" type="ORF">QN062_00785</name>
    <name evidence="10" type="ORF">QN216_04795</name>
    <name evidence="9" type="ORF">QN217_05655</name>
</gene>
<dbReference type="CDD" id="cd06261">
    <property type="entry name" value="TM_PBP2"/>
    <property type="match status" value="1"/>
</dbReference>
<dbReference type="PROSITE" id="PS50928">
    <property type="entry name" value="ABC_TM1"/>
    <property type="match status" value="1"/>
</dbReference>
<dbReference type="Pfam" id="PF00528">
    <property type="entry name" value="BPD_transp_1"/>
    <property type="match status" value="1"/>
</dbReference>
<name>A0AB39UPI7_9BIFI</name>
<evidence type="ECO:0000256" key="3">
    <source>
        <dbReference type="ARBA" id="ARBA00022475"/>
    </source>
</evidence>